<feature type="transmembrane region" description="Helical" evidence="1">
    <location>
        <begin position="131"/>
        <end position="150"/>
    </location>
</feature>
<gene>
    <name evidence="2" type="ORF">HG263_05365</name>
</gene>
<keyword evidence="3" id="KW-1185">Reference proteome</keyword>
<dbReference type="EMBL" id="JABBPG010000002">
    <property type="protein sequence ID" value="NOU49964.1"/>
    <property type="molecule type" value="Genomic_DNA"/>
</dbReference>
<evidence type="ECO:0000256" key="1">
    <source>
        <dbReference type="SAM" id="Phobius"/>
    </source>
</evidence>
<dbReference type="RefSeq" id="WP_171625046.1">
    <property type="nucleotide sequence ID" value="NZ_JABBPG010000002.1"/>
</dbReference>
<reference evidence="2 3" key="1">
    <citation type="submission" date="2020-04" db="EMBL/GenBank/DDBJ databases">
        <title>Pseudoalteromonas caenipelagi sp. nov., isolated from a tidal flat.</title>
        <authorList>
            <person name="Park S."/>
            <person name="Yoon J.-H."/>
        </authorList>
    </citation>
    <scope>NUCLEOTIDE SEQUENCE [LARGE SCALE GENOMIC DNA]</scope>
    <source>
        <strain evidence="2 3">JBTF-M23</strain>
    </source>
</reference>
<accession>A0A849VDG1</accession>
<keyword evidence="1" id="KW-1133">Transmembrane helix</keyword>
<keyword evidence="1" id="KW-0472">Membrane</keyword>
<sequence>MKLLDTFKDVAPTLVTAIGGPYAGLASQVIKLAFGDDDDAQVEHRLKQPTDADIAALQQAEYDFSVKMKELGITHDQLYFADKRDARMMQVLTKSNMPAVLTLLLTVGFFGAMTAILIIDLSTERQHLAMFMLGTLQTCWVACVQFYVGTSKSSQDKTNKLAEALKR</sequence>
<protein>
    <submittedName>
        <fullName evidence="2">Uncharacterized protein</fullName>
    </submittedName>
</protein>
<organism evidence="2 3">
    <name type="scientific">Pseudoalteromonas caenipelagi</name>
    <dbReference type="NCBI Taxonomy" id="2726988"/>
    <lineage>
        <taxon>Bacteria</taxon>
        <taxon>Pseudomonadati</taxon>
        <taxon>Pseudomonadota</taxon>
        <taxon>Gammaproteobacteria</taxon>
        <taxon>Alteromonadales</taxon>
        <taxon>Pseudoalteromonadaceae</taxon>
        <taxon>Pseudoalteromonas</taxon>
    </lineage>
</organism>
<dbReference type="Proteomes" id="UP000586305">
    <property type="component" value="Unassembled WGS sequence"/>
</dbReference>
<evidence type="ECO:0000313" key="2">
    <source>
        <dbReference type="EMBL" id="NOU49964.1"/>
    </source>
</evidence>
<comment type="caution">
    <text evidence="2">The sequence shown here is derived from an EMBL/GenBank/DDBJ whole genome shotgun (WGS) entry which is preliminary data.</text>
</comment>
<feature type="transmembrane region" description="Helical" evidence="1">
    <location>
        <begin position="97"/>
        <end position="119"/>
    </location>
</feature>
<evidence type="ECO:0000313" key="3">
    <source>
        <dbReference type="Proteomes" id="UP000586305"/>
    </source>
</evidence>
<keyword evidence="1" id="KW-0812">Transmembrane</keyword>
<dbReference type="AlphaFoldDB" id="A0A849VDG1"/>
<name>A0A849VDG1_9GAMM</name>
<proteinExistence type="predicted"/>